<dbReference type="PANTHER" id="PTHR30204:SF69">
    <property type="entry name" value="MERR-FAMILY TRANSCRIPTIONAL REGULATOR"/>
    <property type="match status" value="1"/>
</dbReference>
<evidence type="ECO:0000256" key="3">
    <source>
        <dbReference type="ARBA" id="ARBA00023125"/>
    </source>
</evidence>
<keyword evidence="7" id="KW-1185">Reference proteome</keyword>
<dbReference type="GO" id="GO:0003700">
    <property type="term" value="F:DNA-binding transcription factor activity"/>
    <property type="evidence" value="ECO:0007669"/>
    <property type="project" value="InterPro"/>
</dbReference>
<dbReference type="SUPFAM" id="SSF46955">
    <property type="entry name" value="Putative DNA-binding domain"/>
    <property type="match status" value="1"/>
</dbReference>
<dbReference type="PROSITE" id="PS00552">
    <property type="entry name" value="HTH_MERR_1"/>
    <property type="match status" value="1"/>
</dbReference>
<accession>A0A6I4VN46</accession>
<protein>
    <submittedName>
        <fullName evidence="6">MerR family transcriptional regulator</fullName>
    </submittedName>
</protein>
<keyword evidence="3" id="KW-0238">DNA-binding</keyword>
<evidence type="ECO:0000256" key="4">
    <source>
        <dbReference type="ARBA" id="ARBA00023163"/>
    </source>
</evidence>
<evidence type="ECO:0000313" key="6">
    <source>
        <dbReference type="EMBL" id="MXQ52433.1"/>
    </source>
</evidence>
<keyword evidence="1" id="KW-0678">Repressor</keyword>
<feature type="domain" description="HTH merR-type" evidence="5">
    <location>
        <begin position="1"/>
        <end position="71"/>
    </location>
</feature>
<dbReference type="InterPro" id="IPR009061">
    <property type="entry name" value="DNA-bd_dom_put_sf"/>
</dbReference>
<dbReference type="GO" id="GO:0003677">
    <property type="term" value="F:DNA binding"/>
    <property type="evidence" value="ECO:0007669"/>
    <property type="project" value="UniProtKB-KW"/>
</dbReference>
<dbReference type="SMART" id="SM00422">
    <property type="entry name" value="HTH_MERR"/>
    <property type="match status" value="1"/>
</dbReference>
<dbReference type="PRINTS" id="PR00040">
    <property type="entry name" value="HTHMERR"/>
</dbReference>
<dbReference type="EMBL" id="WUUL01000001">
    <property type="protein sequence ID" value="MXQ52433.1"/>
    <property type="molecule type" value="Genomic_DNA"/>
</dbReference>
<dbReference type="InterPro" id="IPR000551">
    <property type="entry name" value="MerR-type_HTH_dom"/>
</dbReference>
<dbReference type="PANTHER" id="PTHR30204">
    <property type="entry name" value="REDOX-CYCLING DRUG-SENSING TRANSCRIPTIONAL ACTIVATOR SOXR"/>
    <property type="match status" value="1"/>
</dbReference>
<comment type="caution">
    <text evidence="6">The sequence shown here is derived from an EMBL/GenBank/DDBJ whole genome shotgun (WGS) entry which is preliminary data.</text>
</comment>
<dbReference type="Gene3D" id="1.10.1660.10">
    <property type="match status" value="1"/>
</dbReference>
<organism evidence="6 7">
    <name type="scientific">Shimazuella alba</name>
    <dbReference type="NCBI Taxonomy" id="2690964"/>
    <lineage>
        <taxon>Bacteria</taxon>
        <taxon>Bacillati</taxon>
        <taxon>Bacillota</taxon>
        <taxon>Bacilli</taxon>
        <taxon>Bacillales</taxon>
        <taxon>Thermoactinomycetaceae</taxon>
        <taxon>Shimazuella</taxon>
    </lineage>
</organism>
<reference evidence="6 7" key="1">
    <citation type="submission" date="2019-12" db="EMBL/GenBank/DDBJ databases">
        <title>Whole-genome analyses of novel actinobacteria.</title>
        <authorList>
            <person name="Sahin N."/>
            <person name="Saygin H."/>
        </authorList>
    </citation>
    <scope>NUCLEOTIDE SEQUENCE [LARGE SCALE GENOMIC DNA]</scope>
    <source>
        <strain evidence="6 7">KC615</strain>
    </source>
</reference>
<name>A0A6I4VN46_9BACL</name>
<evidence type="ECO:0000256" key="2">
    <source>
        <dbReference type="ARBA" id="ARBA00023015"/>
    </source>
</evidence>
<dbReference type="CDD" id="cd01109">
    <property type="entry name" value="HTH_YyaN"/>
    <property type="match status" value="1"/>
</dbReference>
<keyword evidence="2" id="KW-0805">Transcription regulation</keyword>
<evidence type="ECO:0000259" key="5">
    <source>
        <dbReference type="PROSITE" id="PS50937"/>
    </source>
</evidence>
<evidence type="ECO:0000313" key="7">
    <source>
        <dbReference type="Proteomes" id="UP000430692"/>
    </source>
</evidence>
<evidence type="ECO:0000256" key="1">
    <source>
        <dbReference type="ARBA" id="ARBA00022491"/>
    </source>
</evidence>
<dbReference type="RefSeq" id="WP_160799456.1">
    <property type="nucleotide sequence ID" value="NZ_WUUL01000001.1"/>
</dbReference>
<sequence length="126" mass="14564">MGYTIGEIAETTGLSIHTLRYYENEGIMPSVKRNGSGIRIYEKTDLEVLQFICCLKETGMPVIDIKKFVNLLVQGDHTIEHRIDLLLKQKENVQSQVNQLMSYIQMLDRKVQLYKTILANKNECQE</sequence>
<gene>
    <name evidence="6" type="ORF">GSM42_01425</name>
</gene>
<dbReference type="InterPro" id="IPR047057">
    <property type="entry name" value="MerR_fam"/>
</dbReference>
<proteinExistence type="predicted"/>
<keyword evidence="4" id="KW-0804">Transcription</keyword>
<dbReference type="PROSITE" id="PS50937">
    <property type="entry name" value="HTH_MERR_2"/>
    <property type="match status" value="1"/>
</dbReference>
<dbReference type="Proteomes" id="UP000430692">
    <property type="component" value="Unassembled WGS sequence"/>
</dbReference>
<dbReference type="Pfam" id="PF13411">
    <property type="entry name" value="MerR_1"/>
    <property type="match status" value="1"/>
</dbReference>
<dbReference type="AlphaFoldDB" id="A0A6I4VN46"/>